<proteinExistence type="predicted"/>
<keyword evidence="2" id="KW-1185">Reference proteome</keyword>
<dbReference type="Proteomes" id="UP000322144">
    <property type="component" value="Segment"/>
</dbReference>
<reference evidence="1 2" key="1">
    <citation type="submission" date="2019-06" db="EMBL/GenBank/DDBJ databases">
        <title>A distant relative of Phikzvirus genus phages from a therapeutic phage collection.</title>
        <authorList>
            <person name="Hejnowicz M.S."/>
            <person name="Dabrowski K."/>
            <person name="Gawor J."/>
            <person name="Weber-Dabrowska B."/>
            <person name="Gromadka R."/>
            <person name="Lobocka M.B."/>
        </authorList>
    </citation>
    <scope>NUCLEOTIDE SEQUENCE [LARGE SCALE GENOMIC DNA]</scope>
</reference>
<evidence type="ECO:0000313" key="1">
    <source>
        <dbReference type="EMBL" id="QEM42093.1"/>
    </source>
</evidence>
<evidence type="ECO:0000313" key="2">
    <source>
        <dbReference type="Proteomes" id="UP000322144"/>
    </source>
</evidence>
<name>A0A5C1K967_9CAUD</name>
<sequence length="233" mass="27015">MSTKIINLPFVQLVLKRISDYTLNHQSGLDDVPHLCVKVKHNNGYAWFGVNILNHETRAWSSFEVDEMKARFLEAINKLCDVIEIVTDVSRLMESIQDVVTGRKRPTFFGGHGNDMIQMHTINNVQLDVYREDINSDTMSYGGFAAEVRINGQDYPLFLYHRGVILYHYINEVDAKRLIVDSLTNNFGELFENYEVDEQHVNVFRVVERTRNKNRNEADSRTIRSLTDSRRSA</sequence>
<dbReference type="RefSeq" id="YP_010661104.1">
    <property type="nucleotide sequence ID" value="NC_070882.1"/>
</dbReference>
<dbReference type="GeneID" id="77937114"/>
<dbReference type="KEGG" id="vg:77937114"/>
<protein>
    <submittedName>
        <fullName evidence="1">Uncharacterized protein</fullName>
    </submittedName>
</protein>
<accession>A0A5C1K967</accession>
<dbReference type="EMBL" id="MN103543">
    <property type="protein sequence ID" value="QEM42093.1"/>
    <property type="molecule type" value="Genomic_DNA"/>
</dbReference>
<organism evidence="1 2">
    <name type="scientific">Pseudomonas phage vB_PaeM_PS119XW</name>
    <dbReference type="NCBI Taxonomy" id="2601632"/>
    <lineage>
        <taxon>Viruses</taxon>
        <taxon>Duplodnaviria</taxon>
        <taxon>Heunggongvirae</taxon>
        <taxon>Uroviricota</taxon>
        <taxon>Caudoviricetes</taxon>
        <taxon>Chimalliviridae</taxon>
        <taxon>Pawinskivirus</taxon>
        <taxon>Pawinskivirus PS119XW</taxon>
    </lineage>
</organism>